<evidence type="ECO:0000313" key="2">
    <source>
        <dbReference type="EMBL" id="CAI5383842.1"/>
    </source>
</evidence>
<sequence>MSSRESSRMIKNTSEVPEGGEYDSQLSNTNLFRRVQYNTSWDFSVRGSGCVFDLAKQPYLTSLLANMRGRTMLNNPEIHVIWKGLVPPRNCSETIVVTCSFTPRLEEESSLMYRHEHPMYLYMHHIFYPEHSVRLGPGETLPWSIGFNLEESEFAPDYKLAQVKVFLRGYESIDPCFGESQGSKLISLVPIDEHVSGLRLSRPRSGQRQGWETGGFTLGLNTKSTSTKLLYLQKLGIDVEGLRLSKKLNTVLKSISLHSIASSNTPEQDIEILETIKKAAGIHNMSSKRSNLVYGKKMS</sequence>
<protein>
    <submittedName>
        <fullName evidence="2">Uncharacterized protein</fullName>
    </submittedName>
</protein>
<proteinExistence type="predicted"/>
<name>A0A9C7GWF7_9RHAB</name>
<accession>A0A9C7GWF7</accession>
<dbReference type="EMBL" id="OX380364">
    <property type="protein sequence ID" value="CAI5383842.1"/>
    <property type="molecule type" value="Genomic_RNA"/>
</dbReference>
<reference evidence="2" key="1">
    <citation type="submission" date="2022-11" db="EMBL/GenBank/DDBJ databases">
        <authorList>
            <person name="Mifsud CO J."/>
            <person name="Holmes C E."/>
            <person name="Gallagher V R."/>
            <person name="Geoghegan L J."/>
        </authorList>
    </citation>
    <scope>NUCLEOTIDE SEQUENCE</scope>
</reference>
<organism evidence="2">
    <name type="scientific">Monoclea gottschei varicosa-like virus</name>
    <dbReference type="NCBI Taxonomy" id="2933180"/>
    <lineage>
        <taxon>Viruses</taxon>
        <taxon>Riboviria</taxon>
        <taxon>Orthornavirae</taxon>
        <taxon>Negarnaviricota</taxon>
        <taxon>Haploviricotina</taxon>
        <taxon>Monjiviricetes</taxon>
        <taxon>Mononegavirales</taxon>
        <taxon>Rhabdoviridae</taxon>
        <taxon>Betarhabdovirinae</taxon>
        <taxon>Varicosavirus</taxon>
        <taxon>Varicosavirus monocleae</taxon>
    </lineage>
</organism>
<gene>
    <name evidence="2" type="primary">hypothetical protein 3</name>
</gene>
<evidence type="ECO:0000256" key="1">
    <source>
        <dbReference type="SAM" id="MobiDB-lite"/>
    </source>
</evidence>
<feature type="region of interest" description="Disordered" evidence="1">
    <location>
        <begin position="1"/>
        <end position="23"/>
    </location>
</feature>